<evidence type="ECO:0000313" key="6">
    <source>
        <dbReference type="Proteomes" id="UP001374584"/>
    </source>
</evidence>
<reference evidence="5 6" key="1">
    <citation type="submission" date="2024-01" db="EMBL/GenBank/DDBJ databases">
        <title>The genomes of 5 underutilized Papilionoideae crops provide insights into root nodulation and disease resistanc.</title>
        <authorList>
            <person name="Jiang F."/>
        </authorList>
    </citation>
    <scope>NUCLEOTIDE SEQUENCE [LARGE SCALE GENOMIC DNA]</scope>
    <source>
        <strain evidence="5">JINMINGXINNONG_FW02</strain>
        <tissue evidence="5">Leaves</tissue>
    </source>
</reference>
<dbReference type="PANTHER" id="PTHR23333">
    <property type="entry name" value="UBX DOMAIN CONTAINING PROTEIN"/>
    <property type="match status" value="1"/>
</dbReference>
<feature type="compositionally biased region" description="Low complexity" evidence="2">
    <location>
        <begin position="122"/>
        <end position="148"/>
    </location>
</feature>
<dbReference type="PROSITE" id="PS51399">
    <property type="entry name" value="SEP"/>
    <property type="match status" value="1"/>
</dbReference>
<name>A0AAN9RIC4_PHACN</name>
<sequence length="466" mass="51299">MLASNSCLMTLCTSSRLMVVNDRKLSLRFKCAYIFNVGHCDVRRKKEEGSESREKKMEGEKENPDGNAAAMVHSFCEITSSSKEEALFFLESHNFDLDAAVSTFLDNANNPISIPQNDDVVPNPNAGASSPPSDSHSPDFYPSRSPSHSPTPSPSRAPYELRSRRSLGKKPSSSRQGKIRTLGDLKYSTRDSDSDSDPDFQPDEYYTGGQNSGMLVRDPSKGNNSVDDIFQQAREVAVDAPPENPRNSSQARSFSGSARLLSGETVPSVSQRLEEVTHTVTFWRNGFSVNDGPLRRLDDPQNAPFLESIKKSVCPKELEPADRRTTIHVSLTRRDEDYPEPVKPRHLPFQGVGRTLGGPSSSSEEPIQTTGASPTTAPLPTLGLVVDESQPVTSIQLRLADGTRMVSRFNHHHTIRDVRAFIDASRPGGVRSYQLQAMGFPPKQLTDWDQSIEQAGIANSVVIQKL</sequence>
<dbReference type="GO" id="GO:0031468">
    <property type="term" value="P:nuclear membrane reassembly"/>
    <property type="evidence" value="ECO:0007669"/>
    <property type="project" value="TreeGrafter"/>
</dbReference>
<dbReference type="InterPro" id="IPR009060">
    <property type="entry name" value="UBA-like_sf"/>
</dbReference>
<evidence type="ECO:0000259" key="4">
    <source>
        <dbReference type="PROSITE" id="PS51399"/>
    </source>
</evidence>
<dbReference type="InterPro" id="IPR029071">
    <property type="entry name" value="Ubiquitin-like_domsf"/>
</dbReference>
<dbReference type="GO" id="GO:0043161">
    <property type="term" value="P:proteasome-mediated ubiquitin-dependent protein catabolic process"/>
    <property type="evidence" value="ECO:0007669"/>
    <property type="project" value="TreeGrafter"/>
</dbReference>
<feature type="compositionally biased region" description="Basic and acidic residues" evidence="2">
    <location>
        <begin position="45"/>
        <end position="64"/>
    </location>
</feature>
<dbReference type="InterPro" id="IPR001012">
    <property type="entry name" value="UBX_dom"/>
</dbReference>
<accession>A0AAN9RIC4</accession>
<feature type="region of interest" description="Disordered" evidence="2">
    <location>
        <begin position="336"/>
        <end position="377"/>
    </location>
</feature>
<dbReference type="AlphaFoldDB" id="A0AAN9RIC4"/>
<gene>
    <name evidence="5" type="ORF">VNO80_06006</name>
</gene>
<evidence type="ECO:0008006" key="7">
    <source>
        <dbReference type="Google" id="ProtNLM"/>
    </source>
</evidence>
<dbReference type="SMART" id="SM00166">
    <property type="entry name" value="UBX"/>
    <property type="match status" value="1"/>
</dbReference>
<dbReference type="GO" id="GO:0061025">
    <property type="term" value="P:membrane fusion"/>
    <property type="evidence" value="ECO:0007669"/>
    <property type="project" value="TreeGrafter"/>
</dbReference>
<feature type="domain" description="UBX" evidence="3">
    <location>
        <begin position="388"/>
        <end position="465"/>
    </location>
</feature>
<feature type="region of interest" description="Disordered" evidence="2">
    <location>
        <begin position="238"/>
        <end position="268"/>
    </location>
</feature>
<dbReference type="FunFam" id="3.30.420.210:FF:000005">
    <property type="entry name" value="Plant UBX domain-containing protein 4"/>
    <property type="match status" value="1"/>
</dbReference>
<feature type="compositionally biased region" description="Basic and acidic residues" evidence="2">
    <location>
        <begin position="181"/>
        <end position="193"/>
    </location>
</feature>
<dbReference type="SUPFAM" id="SSF46934">
    <property type="entry name" value="UBA-like"/>
    <property type="match status" value="1"/>
</dbReference>
<dbReference type="Gene3D" id="3.10.20.90">
    <property type="entry name" value="Phosphatidylinositol 3-kinase Catalytic Subunit, Chain A, domain 1"/>
    <property type="match status" value="1"/>
</dbReference>
<dbReference type="PROSITE" id="PS50033">
    <property type="entry name" value="UBX"/>
    <property type="match status" value="1"/>
</dbReference>
<dbReference type="GO" id="GO:0005634">
    <property type="term" value="C:nucleus"/>
    <property type="evidence" value="ECO:0007669"/>
    <property type="project" value="TreeGrafter"/>
</dbReference>
<dbReference type="GO" id="GO:0000045">
    <property type="term" value="P:autophagosome assembly"/>
    <property type="evidence" value="ECO:0007669"/>
    <property type="project" value="TreeGrafter"/>
</dbReference>
<dbReference type="FunFam" id="3.10.20.90:FF:000179">
    <property type="entry name" value="Plant UBX domain-containing protein 4"/>
    <property type="match status" value="1"/>
</dbReference>
<dbReference type="PANTHER" id="PTHR23333:SF45">
    <property type="entry name" value="PLANT UBX DOMAIN-CONTAINING PROTEIN 4-LIKE"/>
    <property type="match status" value="1"/>
</dbReference>
<feature type="compositionally biased region" description="Polar residues" evidence="2">
    <location>
        <begin position="245"/>
        <end position="256"/>
    </location>
</feature>
<dbReference type="Gene3D" id="1.10.8.10">
    <property type="entry name" value="DNA helicase RuvA subunit, C-terminal domain"/>
    <property type="match status" value="1"/>
</dbReference>
<organism evidence="5 6">
    <name type="scientific">Phaseolus coccineus</name>
    <name type="common">Scarlet runner bean</name>
    <name type="synonym">Phaseolus multiflorus</name>
    <dbReference type="NCBI Taxonomy" id="3886"/>
    <lineage>
        <taxon>Eukaryota</taxon>
        <taxon>Viridiplantae</taxon>
        <taxon>Streptophyta</taxon>
        <taxon>Embryophyta</taxon>
        <taxon>Tracheophyta</taxon>
        <taxon>Spermatophyta</taxon>
        <taxon>Magnoliopsida</taxon>
        <taxon>eudicotyledons</taxon>
        <taxon>Gunneridae</taxon>
        <taxon>Pentapetalae</taxon>
        <taxon>rosids</taxon>
        <taxon>fabids</taxon>
        <taxon>Fabales</taxon>
        <taxon>Fabaceae</taxon>
        <taxon>Papilionoideae</taxon>
        <taxon>50 kb inversion clade</taxon>
        <taxon>NPAAA clade</taxon>
        <taxon>indigoferoid/millettioid clade</taxon>
        <taxon>Phaseoleae</taxon>
        <taxon>Phaseolus</taxon>
    </lineage>
</organism>
<dbReference type="EMBL" id="JAYMYR010000003">
    <property type="protein sequence ID" value="KAK7372619.1"/>
    <property type="molecule type" value="Genomic_DNA"/>
</dbReference>
<keyword evidence="6" id="KW-1185">Reference proteome</keyword>
<dbReference type="GO" id="GO:0007030">
    <property type="term" value="P:Golgi organization"/>
    <property type="evidence" value="ECO:0007669"/>
    <property type="project" value="TreeGrafter"/>
</dbReference>
<dbReference type="SMART" id="SM00553">
    <property type="entry name" value="SEP"/>
    <property type="match status" value="1"/>
</dbReference>
<proteinExistence type="predicted"/>
<feature type="region of interest" description="Disordered" evidence="2">
    <location>
        <begin position="113"/>
        <end position="226"/>
    </location>
</feature>
<dbReference type="Pfam" id="PF08059">
    <property type="entry name" value="SEP"/>
    <property type="match status" value="1"/>
</dbReference>
<dbReference type="InterPro" id="IPR012989">
    <property type="entry name" value="SEP_domain"/>
</dbReference>
<feature type="region of interest" description="Disordered" evidence="2">
    <location>
        <begin position="45"/>
        <end position="67"/>
    </location>
</feature>
<dbReference type="CDD" id="cd01770">
    <property type="entry name" value="UBX_UBXN2"/>
    <property type="match status" value="1"/>
</dbReference>
<feature type="domain" description="SEP" evidence="4">
    <location>
        <begin position="275"/>
        <end position="339"/>
    </location>
</feature>
<comment type="caution">
    <text evidence="5">The sequence shown here is derived from an EMBL/GenBank/DDBJ whole genome shotgun (WGS) entry which is preliminary data.</text>
</comment>
<evidence type="ECO:0000256" key="2">
    <source>
        <dbReference type="SAM" id="MobiDB-lite"/>
    </source>
</evidence>
<dbReference type="Gene3D" id="3.30.420.210">
    <property type="entry name" value="SEP domain"/>
    <property type="match status" value="1"/>
</dbReference>
<dbReference type="Pfam" id="PF14555">
    <property type="entry name" value="UBA_4"/>
    <property type="match status" value="1"/>
</dbReference>
<evidence type="ECO:0000256" key="1">
    <source>
        <dbReference type="ARBA" id="ARBA00022786"/>
    </source>
</evidence>
<dbReference type="SUPFAM" id="SSF54236">
    <property type="entry name" value="Ubiquitin-like"/>
    <property type="match status" value="1"/>
</dbReference>
<dbReference type="GO" id="GO:0043130">
    <property type="term" value="F:ubiquitin binding"/>
    <property type="evidence" value="ECO:0007669"/>
    <property type="project" value="TreeGrafter"/>
</dbReference>
<evidence type="ECO:0000259" key="3">
    <source>
        <dbReference type="PROSITE" id="PS50033"/>
    </source>
</evidence>
<dbReference type="Pfam" id="PF00789">
    <property type="entry name" value="UBX"/>
    <property type="match status" value="1"/>
</dbReference>
<evidence type="ECO:0000313" key="5">
    <source>
        <dbReference type="EMBL" id="KAK7372619.1"/>
    </source>
</evidence>
<dbReference type="GO" id="GO:0051117">
    <property type="term" value="F:ATPase binding"/>
    <property type="evidence" value="ECO:0007669"/>
    <property type="project" value="UniProtKB-ARBA"/>
</dbReference>
<dbReference type="SUPFAM" id="SSF102848">
    <property type="entry name" value="NSFL1 (p97 ATPase) cofactor p47, SEP domain"/>
    <property type="match status" value="1"/>
</dbReference>
<protein>
    <recommendedName>
        <fullName evidence="7">UBA and UBX domain-containing protein</fullName>
    </recommendedName>
</protein>
<dbReference type="InterPro" id="IPR036241">
    <property type="entry name" value="NSFL1C_SEP_dom_sf"/>
</dbReference>
<keyword evidence="1" id="KW-0833">Ubl conjugation pathway</keyword>
<feature type="compositionally biased region" description="Polar residues" evidence="2">
    <location>
        <begin position="358"/>
        <end position="377"/>
    </location>
</feature>
<dbReference type="GO" id="GO:0005829">
    <property type="term" value="C:cytosol"/>
    <property type="evidence" value="ECO:0007669"/>
    <property type="project" value="TreeGrafter"/>
</dbReference>
<dbReference type="Proteomes" id="UP001374584">
    <property type="component" value="Unassembled WGS sequence"/>
</dbReference>